<dbReference type="AlphaFoldDB" id="A0A6J7I4N5"/>
<feature type="transmembrane region" description="Helical" evidence="1">
    <location>
        <begin position="37"/>
        <end position="56"/>
    </location>
</feature>
<gene>
    <name evidence="2" type="ORF">UFOPK3610_01677</name>
</gene>
<keyword evidence="1" id="KW-1133">Transmembrane helix</keyword>
<proteinExistence type="predicted"/>
<feature type="transmembrane region" description="Helical" evidence="1">
    <location>
        <begin position="68"/>
        <end position="88"/>
    </location>
</feature>
<keyword evidence="1" id="KW-0472">Membrane</keyword>
<keyword evidence="1" id="KW-0812">Transmembrane</keyword>
<accession>A0A6J7I4N5</accession>
<feature type="transmembrane region" description="Helical" evidence="1">
    <location>
        <begin position="100"/>
        <end position="119"/>
    </location>
</feature>
<evidence type="ECO:0000256" key="1">
    <source>
        <dbReference type="SAM" id="Phobius"/>
    </source>
</evidence>
<sequence length="120" mass="13065">MQFVLNLFIVLHFLGLALLFGGFIVQVKSAEKGVSRWMLDGALTQLVTGIVMVGIIESKVIDDMQPSSSFHAKIGVKLLVVLVITVLAIIGRRKKGPQPVLWGIIGLLTLANIVIAVFWN</sequence>
<organism evidence="2">
    <name type="scientific">freshwater metagenome</name>
    <dbReference type="NCBI Taxonomy" id="449393"/>
    <lineage>
        <taxon>unclassified sequences</taxon>
        <taxon>metagenomes</taxon>
        <taxon>ecological metagenomes</taxon>
    </lineage>
</organism>
<name>A0A6J7I4N5_9ZZZZ</name>
<reference evidence="2" key="1">
    <citation type="submission" date="2020-05" db="EMBL/GenBank/DDBJ databases">
        <authorList>
            <person name="Chiriac C."/>
            <person name="Salcher M."/>
            <person name="Ghai R."/>
            <person name="Kavagutti S V."/>
        </authorList>
    </citation>
    <scope>NUCLEOTIDE SEQUENCE</scope>
</reference>
<evidence type="ECO:0000313" key="2">
    <source>
        <dbReference type="EMBL" id="CAB4925918.1"/>
    </source>
</evidence>
<dbReference type="EMBL" id="CAFBMR010000098">
    <property type="protein sequence ID" value="CAB4925918.1"/>
    <property type="molecule type" value="Genomic_DNA"/>
</dbReference>
<protein>
    <submittedName>
        <fullName evidence="2">Unannotated protein</fullName>
    </submittedName>
</protein>
<feature type="transmembrane region" description="Helical" evidence="1">
    <location>
        <begin position="6"/>
        <end position="25"/>
    </location>
</feature>